<name>C7R2C1_JONDD</name>
<feature type="region of interest" description="Disordered" evidence="1">
    <location>
        <begin position="87"/>
        <end position="112"/>
    </location>
</feature>
<reference evidence="2 3" key="1">
    <citation type="journal article" date="2009" name="Stand. Genomic Sci.">
        <title>Complete genome sequence of Jonesia denitrificans type strain (Prevot 55134).</title>
        <authorList>
            <person name="Pukall R."/>
            <person name="Gehrich-Schroter G."/>
            <person name="Lapidus A."/>
            <person name="Nolan M."/>
            <person name="Glavina Del Rio T."/>
            <person name="Lucas S."/>
            <person name="Chen F."/>
            <person name="Tice H."/>
            <person name="Pitluck S."/>
            <person name="Cheng J.F."/>
            <person name="Copeland A."/>
            <person name="Saunders E."/>
            <person name="Brettin T."/>
            <person name="Detter J.C."/>
            <person name="Bruce D."/>
            <person name="Goodwin L."/>
            <person name="Pati A."/>
            <person name="Ivanova N."/>
            <person name="Mavromatis K."/>
            <person name="Ovchinnikova G."/>
            <person name="Chen A."/>
            <person name="Palaniappan K."/>
            <person name="Land M."/>
            <person name="Hauser L."/>
            <person name="Chang Y.J."/>
            <person name="Jeffries C.D."/>
            <person name="Chain P."/>
            <person name="Goker M."/>
            <person name="Bristow J."/>
            <person name="Eisen J.A."/>
            <person name="Markowitz V."/>
            <person name="Hugenholtz P."/>
            <person name="Kyrpides N.C."/>
            <person name="Klenk H.P."/>
            <person name="Han C."/>
        </authorList>
    </citation>
    <scope>NUCLEOTIDE SEQUENCE [LARGE SCALE GENOMIC DNA]</scope>
    <source>
        <strain evidence="3">ATCC 14870 / DSM 20603 / BCRC 15368 / CIP 55.134 / JCM 11481 / NBRC 15587 / NCTC 10816 / Prevot 55134</strain>
    </source>
</reference>
<dbReference type="OrthoDB" id="4762866at2"/>
<dbReference type="HOGENOM" id="CLU_986181_0_0_11"/>
<evidence type="ECO:0000313" key="3">
    <source>
        <dbReference type="Proteomes" id="UP000000628"/>
    </source>
</evidence>
<evidence type="ECO:0000313" key="2">
    <source>
        <dbReference type="EMBL" id="ACV08492.1"/>
    </source>
</evidence>
<organism evidence="2 3">
    <name type="scientific">Jonesia denitrificans (strain ATCC 14870 / DSM 20603 / BCRC 15368 / CIP 55.134 / JCM 11481 / NBRC 15587 / NCTC 10816 / Prevot 55134)</name>
    <name type="common">Listeria denitrificans</name>
    <dbReference type="NCBI Taxonomy" id="471856"/>
    <lineage>
        <taxon>Bacteria</taxon>
        <taxon>Bacillati</taxon>
        <taxon>Actinomycetota</taxon>
        <taxon>Actinomycetes</taxon>
        <taxon>Micrococcales</taxon>
        <taxon>Jonesiaceae</taxon>
        <taxon>Jonesia</taxon>
    </lineage>
</organism>
<sequence>MVQSGYQLSTFLYGLGAGRRRLPTLPAPAPFPDDPNGWLLGVQPGEVSIPQGGDTSPHGRTSARQTDPTTCGSVSVLLSQACLDAVHPQDAPDSPATTPLNSGQPATSPSARQRIVTDYGAAQHETKKRTNSRAFAGIWTWPHRWGTPPWGAARELGTTGVRYRHQIVSPASLPHTRKVLTYAVDCAMRGYPVLLYTGSDTRVSVSAAVPRHVVVLHSPPVVADAAPTLFLFDPATGVNHAVNRDELTNRDTPPEFLGGWRHIVWAVFPNQPAQTTQQKVEP</sequence>
<feature type="compositionally biased region" description="Polar residues" evidence="1">
    <location>
        <begin position="95"/>
        <end position="111"/>
    </location>
</feature>
<dbReference type="eggNOG" id="ENOG503353G">
    <property type="taxonomic scope" value="Bacteria"/>
</dbReference>
<feature type="region of interest" description="Disordered" evidence="1">
    <location>
        <begin position="44"/>
        <end position="71"/>
    </location>
</feature>
<dbReference type="KEGG" id="jde:Jden_0830"/>
<gene>
    <name evidence="2" type="ordered locus">Jden_0830</name>
</gene>
<evidence type="ECO:0000256" key="1">
    <source>
        <dbReference type="SAM" id="MobiDB-lite"/>
    </source>
</evidence>
<accession>C7R2C1</accession>
<dbReference type="AlphaFoldDB" id="C7R2C1"/>
<proteinExistence type="predicted"/>
<protein>
    <submittedName>
        <fullName evidence="2">Uncharacterized protein</fullName>
    </submittedName>
</protein>
<dbReference type="EMBL" id="CP001706">
    <property type="protein sequence ID" value="ACV08492.1"/>
    <property type="molecule type" value="Genomic_DNA"/>
</dbReference>
<dbReference type="STRING" id="471856.Jden_0830"/>
<dbReference type="Proteomes" id="UP000000628">
    <property type="component" value="Chromosome"/>
</dbReference>
<keyword evidence="3" id="KW-1185">Reference proteome</keyword>
<dbReference type="RefSeq" id="WP_015771120.1">
    <property type="nucleotide sequence ID" value="NC_013174.1"/>
</dbReference>
<feature type="compositionally biased region" description="Polar residues" evidence="1">
    <location>
        <begin position="58"/>
        <end position="71"/>
    </location>
</feature>